<proteinExistence type="predicted"/>
<gene>
    <name evidence="1" type="ORF">LCGC14_0630000</name>
</gene>
<protein>
    <submittedName>
        <fullName evidence="1">Uncharacterized protein</fullName>
    </submittedName>
</protein>
<comment type="caution">
    <text evidence="1">The sequence shown here is derived from an EMBL/GenBank/DDBJ whole genome shotgun (WGS) entry which is preliminary data.</text>
</comment>
<name>A0A0F9UAR6_9ZZZZ</name>
<dbReference type="AlphaFoldDB" id="A0A0F9UAR6"/>
<evidence type="ECO:0000313" key="1">
    <source>
        <dbReference type="EMBL" id="KKN50738.1"/>
    </source>
</evidence>
<dbReference type="EMBL" id="LAZR01001098">
    <property type="protein sequence ID" value="KKN50738.1"/>
    <property type="molecule type" value="Genomic_DNA"/>
</dbReference>
<accession>A0A0F9UAR6</accession>
<organism evidence="1">
    <name type="scientific">marine sediment metagenome</name>
    <dbReference type="NCBI Taxonomy" id="412755"/>
    <lineage>
        <taxon>unclassified sequences</taxon>
        <taxon>metagenomes</taxon>
        <taxon>ecological metagenomes</taxon>
    </lineage>
</organism>
<reference evidence="1" key="1">
    <citation type="journal article" date="2015" name="Nature">
        <title>Complex archaea that bridge the gap between prokaryotes and eukaryotes.</title>
        <authorList>
            <person name="Spang A."/>
            <person name="Saw J.H."/>
            <person name="Jorgensen S.L."/>
            <person name="Zaremba-Niedzwiedzka K."/>
            <person name="Martijn J."/>
            <person name="Lind A.E."/>
            <person name="van Eijk R."/>
            <person name="Schleper C."/>
            <person name="Guy L."/>
            <person name="Ettema T.J."/>
        </authorList>
    </citation>
    <scope>NUCLEOTIDE SEQUENCE</scope>
</reference>
<sequence>MSSSSISDWETLTEEQRNYACINQKLTQSFINKHWEELTNLQRDYVYKYQKLTQTFISKHWKELTEFQRIDVCEYQKLTQPFITKHWEESTEWQRDYVYKYQKLTQSFINKHWEDLTEFHRNRTTQIHKNYPTKTERIKRAKEYAKQHGLKIKGKWLYAFRNHDERGCGMWNKTIFYSKGKLYRDWHCDPRVGVENSFGLGIWPKGNTPVRVPLGSFVVAVSRHDGKARVEAFEVV</sequence>